<gene>
    <name evidence="2" type="ORF">BSL78_16271</name>
</gene>
<evidence type="ECO:0000313" key="3">
    <source>
        <dbReference type="Proteomes" id="UP000230750"/>
    </source>
</evidence>
<dbReference type="EMBL" id="MRZV01000617">
    <property type="protein sequence ID" value="PIK46854.1"/>
    <property type="molecule type" value="Genomic_DNA"/>
</dbReference>
<feature type="domain" description="BTB" evidence="1">
    <location>
        <begin position="19"/>
        <end position="88"/>
    </location>
</feature>
<dbReference type="Gene3D" id="3.30.710.10">
    <property type="entry name" value="Potassium Channel Kv1.1, Chain A"/>
    <property type="match status" value="5"/>
</dbReference>
<organism evidence="2 3">
    <name type="scientific">Stichopus japonicus</name>
    <name type="common">Sea cucumber</name>
    <dbReference type="NCBI Taxonomy" id="307972"/>
    <lineage>
        <taxon>Eukaryota</taxon>
        <taxon>Metazoa</taxon>
        <taxon>Echinodermata</taxon>
        <taxon>Eleutherozoa</taxon>
        <taxon>Echinozoa</taxon>
        <taxon>Holothuroidea</taxon>
        <taxon>Aspidochirotacea</taxon>
        <taxon>Aspidochirotida</taxon>
        <taxon>Stichopodidae</taxon>
        <taxon>Apostichopus</taxon>
    </lineage>
</organism>
<proteinExistence type="predicted"/>
<dbReference type="InterPro" id="IPR000210">
    <property type="entry name" value="BTB/POZ_dom"/>
</dbReference>
<dbReference type="STRING" id="307972.A0A2G8KFS6"/>
<dbReference type="Pfam" id="PF02214">
    <property type="entry name" value="BTB_2"/>
    <property type="match status" value="5"/>
</dbReference>
<dbReference type="AlphaFoldDB" id="A0A2G8KFS6"/>
<protein>
    <recommendedName>
        <fullName evidence="1">BTB domain-containing protein</fullName>
    </recommendedName>
</protein>
<comment type="caution">
    <text evidence="2">The sequence shown here is derived from an EMBL/GenBank/DDBJ whole genome shotgun (WGS) entry which is preliminary data.</text>
</comment>
<evidence type="ECO:0000313" key="2">
    <source>
        <dbReference type="EMBL" id="PIK46854.1"/>
    </source>
</evidence>
<dbReference type="SMART" id="SM00225">
    <property type="entry name" value="BTB"/>
    <property type="match status" value="4"/>
</dbReference>
<name>A0A2G8KFS6_STIJA</name>
<dbReference type="PROSITE" id="PS50097">
    <property type="entry name" value="BTB"/>
    <property type="match status" value="3"/>
</dbReference>
<dbReference type="OrthoDB" id="2414723at2759"/>
<evidence type="ECO:0000259" key="1">
    <source>
        <dbReference type="PROSITE" id="PS50097"/>
    </source>
</evidence>
<reference evidence="2 3" key="1">
    <citation type="journal article" date="2017" name="PLoS Biol.">
        <title>The sea cucumber genome provides insights into morphological evolution and visceral regeneration.</title>
        <authorList>
            <person name="Zhang X."/>
            <person name="Sun L."/>
            <person name="Yuan J."/>
            <person name="Sun Y."/>
            <person name="Gao Y."/>
            <person name="Zhang L."/>
            <person name="Li S."/>
            <person name="Dai H."/>
            <person name="Hamel J.F."/>
            <person name="Liu C."/>
            <person name="Yu Y."/>
            <person name="Liu S."/>
            <person name="Lin W."/>
            <person name="Guo K."/>
            <person name="Jin S."/>
            <person name="Xu P."/>
            <person name="Storey K.B."/>
            <person name="Huan P."/>
            <person name="Zhang T."/>
            <person name="Zhou Y."/>
            <person name="Zhang J."/>
            <person name="Lin C."/>
            <person name="Li X."/>
            <person name="Xing L."/>
            <person name="Huo D."/>
            <person name="Sun M."/>
            <person name="Wang L."/>
            <person name="Mercier A."/>
            <person name="Li F."/>
            <person name="Yang H."/>
            <person name="Xiang J."/>
        </authorList>
    </citation>
    <scope>NUCLEOTIDE SEQUENCE [LARGE SCALE GENOMIC DNA]</scope>
    <source>
        <strain evidence="2">Shaxun</strain>
        <tissue evidence="2">Muscle</tissue>
    </source>
</reference>
<feature type="domain" description="BTB" evidence="1">
    <location>
        <begin position="278"/>
        <end position="350"/>
    </location>
</feature>
<feature type="domain" description="BTB" evidence="1">
    <location>
        <begin position="120"/>
        <end position="190"/>
    </location>
</feature>
<dbReference type="PANTHER" id="PTHR14499:SF144">
    <property type="entry name" value="POTASSIUM CHANNEL TETRAMERISATION-TYPE BTB DOMAIN-CONTAINING PROTEIN"/>
    <property type="match status" value="1"/>
</dbReference>
<dbReference type="Proteomes" id="UP000230750">
    <property type="component" value="Unassembled WGS sequence"/>
</dbReference>
<sequence>MATNMESSAAAETRTSRWVHLNVGGVIYTASRETLTSNQNSMLAIMFNQQMMPPAEEDKSGQYLIDRDGQLFRHVLNYLRNGELNLPSEFTEYKQLLAEARFYQINPLIEEIQTIFDKDASVNLNVGGQRYVTSKSNLSKFRESLLYRMLTDEDGTIRRDDYGFFTIDRDGVLFQHILNYLRDGELNLPKDFPELKQLLAKARFYQIKPLIEEIQTIFDKDESVNLNGGVLFRHILNFLRDEELNLPEDFHELKQLLAEARFYQIKSLEEEVLILLEEDITFVVGGYTYKTSKANLIKYPESSFGKMFSNRQTFKRDKLGRYVTLPYEEDRELFQHVLDFMEKGKLHLPLNFHKHLRLCAQANGFALTEMAQGLSDRLAGIDIIHLNVGGVRYVTQRRNLCQIRQSLLWEVFNVEDVQSFRSHYGIVSQDNDGNYFIDGNGDLFRYVLDFLLTGELALPENFCQHKQLLLEANKYRIPNMALALRPSCS</sequence>
<keyword evidence="3" id="KW-1185">Reference proteome</keyword>
<dbReference type="GO" id="GO:0051260">
    <property type="term" value="P:protein homooligomerization"/>
    <property type="evidence" value="ECO:0007669"/>
    <property type="project" value="InterPro"/>
</dbReference>
<accession>A0A2G8KFS6</accession>
<dbReference type="InterPro" id="IPR011333">
    <property type="entry name" value="SKP1/BTB/POZ_sf"/>
</dbReference>
<dbReference type="InterPro" id="IPR003131">
    <property type="entry name" value="T1-type_BTB"/>
</dbReference>
<dbReference type="SUPFAM" id="SSF54695">
    <property type="entry name" value="POZ domain"/>
    <property type="match status" value="5"/>
</dbReference>
<dbReference type="PANTHER" id="PTHR14499">
    <property type="entry name" value="POTASSIUM CHANNEL TETRAMERIZATION DOMAIN-CONTAINING"/>
    <property type="match status" value="1"/>
</dbReference>